<dbReference type="InterPro" id="IPR002201">
    <property type="entry name" value="Glyco_trans_9"/>
</dbReference>
<sequence>MNILFISHNRLGDAVLSTGLLAHLIRRHPNARITIACGPVPAPLLALAPNVERLIELHKSPIVGHWRRLWAQTAGQRWDLVVDLRSSLMAWLLWARQRRILRPTTDHSHRVCHLAQVLGLPYPPAPELWSRPEHKQAAADWLPSRKPILALGPTANWGGKQWPIKRFLELTQRLAAPQGMLPGARVAV</sequence>
<keyword evidence="2" id="KW-0808">Transferase</keyword>
<dbReference type="PANTHER" id="PTHR30160">
    <property type="entry name" value="TETRAACYLDISACCHARIDE 4'-KINASE-RELATED"/>
    <property type="match status" value="1"/>
</dbReference>
<dbReference type="SUPFAM" id="SSF53756">
    <property type="entry name" value="UDP-Glycosyltransferase/glycogen phosphorylase"/>
    <property type="match status" value="1"/>
</dbReference>
<feature type="non-terminal residue" evidence="3">
    <location>
        <position position="188"/>
    </location>
</feature>
<reference evidence="3" key="1">
    <citation type="submission" date="2018-05" db="EMBL/GenBank/DDBJ databases">
        <authorList>
            <person name="Lanie J.A."/>
            <person name="Ng W.-L."/>
            <person name="Kazmierczak K.M."/>
            <person name="Andrzejewski T.M."/>
            <person name="Davidsen T.M."/>
            <person name="Wayne K.J."/>
            <person name="Tettelin H."/>
            <person name="Glass J.I."/>
            <person name="Rusch D."/>
            <person name="Podicherti R."/>
            <person name="Tsui H.-C.T."/>
            <person name="Winkler M.E."/>
        </authorList>
    </citation>
    <scope>NUCLEOTIDE SEQUENCE</scope>
</reference>
<evidence type="ECO:0000256" key="2">
    <source>
        <dbReference type="ARBA" id="ARBA00022679"/>
    </source>
</evidence>
<dbReference type="Pfam" id="PF01075">
    <property type="entry name" value="Glyco_transf_9"/>
    <property type="match status" value="1"/>
</dbReference>
<protein>
    <recommendedName>
        <fullName evidence="4">Glycosyltransferase family 9 protein</fullName>
    </recommendedName>
</protein>
<accession>A0A382NW46</accession>
<dbReference type="Gene3D" id="3.40.50.2000">
    <property type="entry name" value="Glycogen Phosphorylase B"/>
    <property type="match status" value="1"/>
</dbReference>
<dbReference type="AlphaFoldDB" id="A0A382NW46"/>
<dbReference type="GO" id="GO:0008713">
    <property type="term" value="F:ADP-heptose-lipopolysaccharide heptosyltransferase activity"/>
    <property type="evidence" value="ECO:0007669"/>
    <property type="project" value="TreeGrafter"/>
</dbReference>
<gene>
    <name evidence="3" type="ORF">METZ01_LOCUS318227</name>
</gene>
<name>A0A382NW46_9ZZZZ</name>
<organism evidence="3">
    <name type="scientific">marine metagenome</name>
    <dbReference type="NCBI Taxonomy" id="408172"/>
    <lineage>
        <taxon>unclassified sequences</taxon>
        <taxon>metagenomes</taxon>
        <taxon>ecological metagenomes</taxon>
    </lineage>
</organism>
<keyword evidence="1" id="KW-0328">Glycosyltransferase</keyword>
<evidence type="ECO:0008006" key="4">
    <source>
        <dbReference type="Google" id="ProtNLM"/>
    </source>
</evidence>
<dbReference type="EMBL" id="UINC01103187">
    <property type="protein sequence ID" value="SVC65373.1"/>
    <property type="molecule type" value="Genomic_DNA"/>
</dbReference>
<evidence type="ECO:0000313" key="3">
    <source>
        <dbReference type="EMBL" id="SVC65373.1"/>
    </source>
</evidence>
<dbReference type="CDD" id="cd03789">
    <property type="entry name" value="GT9_LPS_heptosyltransferase"/>
    <property type="match status" value="1"/>
</dbReference>
<dbReference type="GO" id="GO:0005829">
    <property type="term" value="C:cytosol"/>
    <property type="evidence" value="ECO:0007669"/>
    <property type="project" value="TreeGrafter"/>
</dbReference>
<evidence type="ECO:0000256" key="1">
    <source>
        <dbReference type="ARBA" id="ARBA00022676"/>
    </source>
</evidence>
<dbReference type="InterPro" id="IPR051199">
    <property type="entry name" value="LPS_LOS_Heptosyltrfase"/>
</dbReference>
<proteinExistence type="predicted"/>
<dbReference type="GO" id="GO:0009244">
    <property type="term" value="P:lipopolysaccharide core region biosynthetic process"/>
    <property type="evidence" value="ECO:0007669"/>
    <property type="project" value="TreeGrafter"/>
</dbReference>